<evidence type="ECO:0000256" key="2">
    <source>
        <dbReference type="ARBA" id="ARBA00022729"/>
    </source>
</evidence>
<comment type="similarity">
    <text evidence="1 5">Belongs to the glycosyl hydrolase 43 family.</text>
</comment>
<sequence>MINNFKYLKRRSLNLIFGSLVISAFLSCGKSGSPAPIEPVIPPPTASTFANPLMNGADPAVFQKDGVYYYLQTNGSSIVLYATTAMTKLAAAVPKTVYTPTAGAQNARNVWAPEIFYFDGKWYIYYTAGNGADISQRTWVLENSSADPTTGSWVDKGRIFSTSADFWAIDGTVFEFNGSRYFLWCGRPDLTNVNLTQNIYISKMTNPYTLEGTATKLTEPEFNWEKNGFGVNEGPEVLVTSDNKPFLIYSASYCGTDDYALGMLSLKAGGNPLVKTDWIKSAQPVFSKQPQNNAFGPGHNSFFKSPDGKENWIIYHANSATNQGCADKRNIRMQKFTFKADGSPDFGEPVATGLQINKPSGEQ</sequence>
<dbReference type="InterPro" id="IPR016828">
    <property type="entry name" value="Alpha-L-arabinofuranosidase"/>
</dbReference>
<organism evidence="7 8">
    <name type="scientific">Pedobacter fastidiosus</name>
    <dbReference type="NCBI Taxonomy" id="2765361"/>
    <lineage>
        <taxon>Bacteria</taxon>
        <taxon>Pseudomonadati</taxon>
        <taxon>Bacteroidota</taxon>
        <taxon>Sphingobacteriia</taxon>
        <taxon>Sphingobacteriales</taxon>
        <taxon>Sphingobacteriaceae</taxon>
        <taxon>Pedobacter</taxon>
    </lineage>
</organism>
<gene>
    <name evidence="7" type="ORF">H7U22_12790</name>
</gene>
<dbReference type="PANTHER" id="PTHR43817:SF1">
    <property type="entry name" value="HYDROLASE, FAMILY 43, PUTATIVE (AFU_ORTHOLOGUE AFUA_3G01660)-RELATED"/>
    <property type="match status" value="1"/>
</dbReference>
<keyword evidence="3 5" id="KW-0378">Hydrolase</keyword>
<dbReference type="InterPro" id="IPR006710">
    <property type="entry name" value="Glyco_hydro_43"/>
</dbReference>
<feature type="signal peptide" evidence="6">
    <location>
        <begin position="1"/>
        <end position="24"/>
    </location>
</feature>
<evidence type="ECO:0000313" key="8">
    <source>
        <dbReference type="Proteomes" id="UP000652755"/>
    </source>
</evidence>
<dbReference type="InterPro" id="IPR023296">
    <property type="entry name" value="Glyco_hydro_beta-prop_sf"/>
</dbReference>
<name>A0ABR7KT62_9SPHI</name>
<dbReference type="PROSITE" id="PS51257">
    <property type="entry name" value="PROKAR_LIPOPROTEIN"/>
    <property type="match status" value="1"/>
</dbReference>
<keyword evidence="4 5" id="KW-0326">Glycosidase</keyword>
<dbReference type="PIRSF" id="PIRSF025414">
    <property type="entry name" value="Alpha-L-arabinofuranosidase"/>
    <property type="match status" value="1"/>
</dbReference>
<dbReference type="EMBL" id="JACRYL010000010">
    <property type="protein sequence ID" value="MBC6111297.1"/>
    <property type="molecule type" value="Genomic_DNA"/>
</dbReference>
<accession>A0ABR7KT62</accession>
<evidence type="ECO:0000256" key="3">
    <source>
        <dbReference type="ARBA" id="ARBA00022801"/>
    </source>
</evidence>
<evidence type="ECO:0000313" key="7">
    <source>
        <dbReference type="EMBL" id="MBC6111297.1"/>
    </source>
</evidence>
<protein>
    <submittedName>
        <fullName evidence="7">Glycoside hydrolase family 43 protein</fullName>
    </submittedName>
</protein>
<dbReference type="CDD" id="cd18820">
    <property type="entry name" value="GH43_LbAraf43-like"/>
    <property type="match status" value="1"/>
</dbReference>
<dbReference type="Proteomes" id="UP000652755">
    <property type="component" value="Unassembled WGS sequence"/>
</dbReference>
<dbReference type="GO" id="GO:0016787">
    <property type="term" value="F:hydrolase activity"/>
    <property type="evidence" value="ECO:0007669"/>
    <property type="project" value="UniProtKB-KW"/>
</dbReference>
<dbReference type="PANTHER" id="PTHR43817">
    <property type="entry name" value="GLYCOSYL HYDROLASE"/>
    <property type="match status" value="1"/>
</dbReference>
<evidence type="ECO:0000256" key="1">
    <source>
        <dbReference type="ARBA" id="ARBA00009865"/>
    </source>
</evidence>
<proteinExistence type="inferred from homology"/>
<dbReference type="RefSeq" id="WP_187071755.1">
    <property type="nucleotide sequence ID" value="NZ_JACRYL010000010.1"/>
</dbReference>
<keyword evidence="8" id="KW-1185">Reference proteome</keyword>
<dbReference type="Pfam" id="PF04616">
    <property type="entry name" value="Glyco_hydro_43"/>
    <property type="match status" value="1"/>
</dbReference>
<evidence type="ECO:0000256" key="6">
    <source>
        <dbReference type="SAM" id="SignalP"/>
    </source>
</evidence>
<feature type="chain" id="PRO_5046618933" evidence="6">
    <location>
        <begin position="25"/>
        <end position="363"/>
    </location>
</feature>
<keyword evidence="2 6" id="KW-0732">Signal</keyword>
<dbReference type="SUPFAM" id="SSF75005">
    <property type="entry name" value="Arabinanase/levansucrase/invertase"/>
    <property type="match status" value="1"/>
</dbReference>
<evidence type="ECO:0000256" key="5">
    <source>
        <dbReference type="RuleBase" id="RU361187"/>
    </source>
</evidence>
<dbReference type="Gene3D" id="2.115.10.20">
    <property type="entry name" value="Glycosyl hydrolase domain, family 43"/>
    <property type="match status" value="1"/>
</dbReference>
<evidence type="ECO:0000256" key="4">
    <source>
        <dbReference type="ARBA" id="ARBA00023295"/>
    </source>
</evidence>
<comment type="caution">
    <text evidence="7">The sequence shown here is derived from an EMBL/GenBank/DDBJ whole genome shotgun (WGS) entry which is preliminary data.</text>
</comment>
<reference evidence="7 8" key="1">
    <citation type="submission" date="2020-08" db="EMBL/GenBank/DDBJ databases">
        <authorList>
            <person name="Sun Q."/>
            <person name="Inoue M."/>
        </authorList>
    </citation>
    <scope>NUCLEOTIDE SEQUENCE [LARGE SCALE GENOMIC DNA]</scope>
    <source>
        <strain evidence="7 8">CCM 8938</strain>
    </source>
</reference>